<dbReference type="Proteomes" id="UP000315423">
    <property type="component" value="Unassembled WGS sequence"/>
</dbReference>
<name>A0AC61SB65_9EURY</name>
<reference evidence="1" key="1">
    <citation type="submission" date="2018-09" db="EMBL/GenBank/DDBJ databases">
        <title>A genomic encyclopedia of anaerobic methanotrophic archaea.</title>
        <authorList>
            <person name="Skennerton C.T."/>
            <person name="Chadwick G.L."/>
            <person name="Laso-Perez R."/>
            <person name="Leu A.O."/>
            <person name="Speth D.R."/>
            <person name="Yu H."/>
            <person name="Morgan-Lang C."/>
            <person name="Hatzenpichler R."/>
            <person name="Goudeau D."/>
            <person name="Malmstrom R."/>
            <person name="Woyke T."/>
            <person name="Hallam S."/>
            <person name="Tyson G.W."/>
            <person name="Wegener G."/>
            <person name="Boetius A."/>
            <person name="Orphan V.J."/>
        </authorList>
    </citation>
    <scope>NUCLEOTIDE SEQUENCE</scope>
    <source>
        <strain evidence="1">CONS3730D10UFb2</strain>
    </source>
</reference>
<dbReference type="EMBL" id="QYBA01000113">
    <property type="protein sequence ID" value="TKY91889.1"/>
    <property type="molecule type" value="Genomic_DNA"/>
</dbReference>
<protein>
    <submittedName>
        <fullName evidence="1">Glycerol-3-phosphate dehydrogenase/oxidase</fullName>
    </submittedName>
</protein>
<evidence type="ECO:0000313" key="1">
    <source>
        <dbReference type="EMBL" id="TKY91889.1"/>
    </source>
</evidence>
<accession>A0AC61SB65</accession>
<comment type="caution">
    <text evidence="1">The sequence shown here is derived from an EMBL/GenBank/DDBJ whole genome shotgun (WGS) entry which is preliminary data.</text>
</comment>
<sequence>MERDITRLSKKKYDVLIIGAGIYGAATAWDAASRGLSVALLDKNDFGSKTSFNSQKIIHGGLRYLQHGDFKRVRESACERTSLMRIAPHLVHPMPCLIPIYGQTMRFIMPLALKTFDLFSYDRNTLKDPQKHIPNSRIVSKAECMQLIPGLMEDGLTGGSIWYDAQAYNTERLVLSFIRSAEKAGADVANYLEVIDFIIDENRIKGIKAKDLLNSEELEIQAEIVVNASGPWINQISSLLPSSANPNIRFVKMLIIIVKRIFIQDYAFGIQFRKKFEDKDNIVNKGYRLLFITPWRKYSLVGAAQQPYNGDIDNPSISEDEILKLIEEVNEAYPQAVLTLKDVSFYYRGLLPIDNINQNGDIKISKHNEIYDYRKSGIEGLISIISVKYTTARNAAQMVTDMVYKELGKPLIKCKTMKTPIYGGDIERFDDFLLNAIEHRPQTLDKEIIRN</sequence>
<organism evidence="1 2">
    <name type="scientific">Candidatus Methanomarinus sp</name>
    <dbReference type="NCBI Taxonomy" id="3386244"/>
    <lineage>
        <taxon>Archaea</taxon>
        <taxon>Methanobacteriati</taxon>
        <taxon>Methanobacteriota</taxon>
        <taxon>Stenosarchaea group</taxon>
        <taxon>Methanomicrobia</taxon>
        <taxon>Methanosarcinales</taxon>
        <taxon>ANME-2 cluster</taxon>
        <taxon>Candidatus Methanocomedenaceae</taxon>
        <taxon>Candidatus Methanomarinus</taxon>
    </lineage>
</organism>
<feature type="non-terminal residue" evidence="1">
    <location>
        <position position="451"/>
    </location>
</feature>
<evidence type="ECO:0000313" key="2">
    <source>
        <dbReference type="Proteomes" id="UP000315423"/>
    </source>
</evidence>
<proteinExistence type="predicted"/>
<gene>
    <name evidence="1" type="ORF">C5S46_03500</name>
</gene>